<evidence type="ECO:0000256" key="6">
    <source>
        <dbReference type="ARBA" id="ARBA00022917"/>
    </source>
</evidence>
<dbReference type="PRINTS" id="PR01046">
    <property type="entry name" value="TRNASYNTHPRO"/>
</dbReference>
<dbReference type="InterPro" id="IPR044140">
    <property type="entry name" value="ProRS_anticodon_short"/>
</dbReference>
<dbReference type="GO" id="GO:0005524">
    <property type="term" value="F:ATP binding"/>
    <property type="evidence" value="ECO:0007669"/>
    <property type="project" value="UniProtKB-KW"/>
</dbReference>
<evidence type="ECO:0000259" key="10">
    <source>
        <dbReference type="PROSITE" id="PS50862"/>
    </source>
</evidence>
<gene>
    <name evidence="11" type="ORF">A2812_02095</name>
</gene>
<dbReference type="Pfam" id="PF00587">
    <property type="entry name" value="tRNA-synt_2b"/>
    <property type="match status" value="1"/>
</dbReference>
<comment type="catalytic activity">
    <reaction evidence="9">
        <text>tRNA(Pro) + L-proline + ATP = L-prolyl-tRNA(Pro) + AMP + diphosphate</text>
        <dbReference type="Rhea" id="RHEA:14305"/>
        <dbReference type="Rhea" id="RHEA-COMP:9700"/>
        <dbReference type="Rhea" id="RHEA-COMP:9702"/>
        <dbReference type="ChEBI" id="CHEBI:30616"/>
        <dbReference type="ChEBI" id="CHEBI:33019"/>
        <dbReference type="ChEBI" id="CHEBI:60039"/>
        <dbReference type="ChEBI" id="CHEBI:78442"/>
        <dbReference type="ChEBI" id="CHEBI:78532"/>
        <dbReference type="ChEBI" id="CHEBI:456215"/>
        <dbReference type="EC" id="6.1.1.15"/>
    </reaction>
</comment>
<dbReference type="InterPro" id="IPR006195">
    <property type="entry name" value="aa-tRNA-synth_II"/>
</dbReference>
<dbReference type="InterPro" id="IPR002316">
    <property type="entry name" value="Pro-tRNA-ligase_IIa"/>
</dbReference>
<evidence type="ECO:0000256" key="8">
    <source>
        <dbReference type="ARBA" id="ARBA00029731"/>
    </source>
</evidence>
<sequence length="415" mass="46842">MLQSHLFYKTSKVKSANTESVSHDLLVRAGFADQLMAGVYTFLPLGIKVLKNIENIIRQNMEKSPANGQEVLMPVLQPKENWQKTGRWQSLDILFKVKGSGDKEYALGPTHEEVVSPLAKKIIFSYRDLPLSVFQIQTKFRDELRAKSGILRTREFLMKDLYSFHATQEDLDEYYDKLIKVYSNIFEKCGIGKNTYQTLASGGSFSKYSDEFQTITDAGEDIIYICKKCKLAINKEIKSENSVCPKCNGKEFDEKKAVEVGNIFKLGNKYSLPFDLKFRDKDGSEKSVIMGCYGIGLGRLMGAIVEVNHDEKGIIWPKSVSPFLAHLITIENSKKVNSAADKIYDNLQKNKIDVLYDDRQDKSAGEKFAEADLIGIPYRIVISEKTVKSGSVEVKERGKNQAKLVKINKAAKIII</sequence>
<dbReference type="InterPro" id="IPR004154">
    <property type="entry name" value="Anticodon-bd"/>
</dbReference>
<dbReference type="PROSITE" id="PS50862">
    <property type="entry name" value="AA_TRNA_LIGASE_II"/>
    <property type="match status" value="1"/>
</dbReference>
<dbReference type="PANTHER" id="PTHR42753:SF2">
    <property type="entry name" value="PROLINE--TRNA LIGASE"/>
    <property type="match status" value="1"/>
</dbReference>
<dbReference type="InterPro" id="IPR036621">
    <property type="entry name" value="Anticodon-bd_dom_sf"/>
</dbReference>
<dbReference type="SUPFAM" id="SSF55681">
    <property type="entry name" value="Class II aaRS and biotin synthetases"/>
    <property type="match status" value="1"/>
</dbReference>
<dbReference type="STRING" id="1802200.A2812_02095"/>
<evidence type="ECO:0000256" key="7">
    <source>
        <dbReference type="ARBA" id="ARBA00023146"/>
    </source>
</evidence>
<keyword evidence="5" id="KW-0067">ATP-binding</keyword>
<evidence type="ECO:0000256" key="4">
    <source>
        <dbReference type="ARBA" id="ARBA00022741"/>
    </source>
</evidence>
<dbReference type="GO" id="GO:0005829">
    <property type="term" value="C:cytosol"/>
    <property type="evidence" value="ECO:0007669"/>
    <property type="project" value="TreeGrafter"/>
</dbReference>
<dbReference type="PANTHER" id="PTHR42753">
    <property type="entry name" value="MITOCHONDRIAL RIBOSOME PROTEIN L39/PROLYL-TRNA LIGASE FAMILY MEMBER"/>
    <property type="match status" value="1"/>
</dbReference>
<name>A0A1G2HN45_9BACT</name>
<dbReference type="AlphaFoldDB" id="A0A1G2HN45"/>
<comment type="caution">
    <text evidence="11">The sequence shown here is derived from an EMBL/GenBank/DDBJ whole genome shotgun (WGS) entry which is preliminary data.</text>
</comment>
<keyword evidence="3" id="KW-0436">Ligase</keyword>
<evidence type="ECO:0000256" key="5">
    <source>
        <dbReference type="ARBA" id="ARBA00022840"/>
    </source>
</evidence>
<dbReference type="EC" id="6.1.1.15" evidence="1"/>
<reference evidence="11 12" key="1">
    <citation type="journal article" date="2016" name="Nat. Commun.">
        <title>Thousands of microbial genomes shed light on interconnected biogeochemical processes in an aquifer system.</title>
        <authorList>
            <person name="Anantharaman K."/>
            <person name="Brown C.T."/>
            <person name="Hug L.A."/>
            <person name="Sharon I."/>
            <person name="Castelle C.J."/>
            <person name="Probst A.J."/>
            <person name="Thomas B.C."/>
            <person name="Singh A."/>
            <person name="Wilkins M.J."/>
            <person name="Karaoz U."/>
            <person name="Brodie E.L."/>
            <person name="Williams K.H."/>
            <person name="Hubbard S.S."/>
            <person name="Banfield J.F."/>
        </authorList>
    </citation>
    <scope>NUCLEOTIDE SEQUENCE [LARGE SCALE GENOMIC DNA]</scope>
</reference>
<protein>
    <recommendedName>
        <fullName evidence="2">Proline--tRNA ligase</fullName>
        <ecNumber evidence="1">6.1.1.15</ecNumber>
    </recommendedName>
    <alternativeName>
        <fullName evidence="8">Prolyl-tRNA synthetase</fullName>
    </alternativeName>
</protein>
<dbReference type="GO" id="GO:0004827">
    <property type="term" value="F:proline-tRNA ligase activity"/>
    <property type="evidence" value="ECO:0007669"/>
    <property type="project" value="UniProtKB-EC"/>
</dbReference>
<evidence type="ECO:0000256" key="1">
    <source>
        <dbReference type="ARBA" id="ARBA00012831"/>
    </source>
</evidence>
<dbReference type="Pfam" id="PF03129">
    <property type="entry name" value="HGTP_anticodon"/>
    <property type="match status" value="1"/>
</dbReference>
<dbReference type="InterPro" id="IPR002314">
    <property type="entry name" value="aa-tRNA-synt_IIb"/>
</dbReference>
<keyword evidence="4" id="KW-0547">Nucleotide-binding</keyword>
<dbReference type="Proteomes" id="UP000177190">
    <property type="component" value="Unassembled WGS sequence"/>
</dbReference>
<accession>A0A1G2HN45</accession>
<keyword evidence="6" id="KW-0648">Protein biosynthesis</keyword>
<dbReference type="InterPro" id="IPR050062">
    <property type="entry name" value="Pro-tRNA_synthetase"/>
</dbReference>
<keyword evidence="7" id="KW-0030">Aminoacyl-tRNA synthetase</keyword>
<dbReference type="Gene3D" id="3.40.50.800">
    <property type="entry name" value="Anticodon-binding domain"/>
    <property type="match status" value="1"/>
</dbReference>
<organism evidence="11 12">
    <name type="scientific">Candidatus Staskawiczbacteria bacterium RIFCSPHIGHO2_01_FULL_36_16</name>
    <dbReference type="NCBI Taxonomy" id="1802200"/>
    <lineage>
        <taxon>Bacteria</taxon>
        <taxon>Candidatus Staskawicziibacteriota</taxon>
    </lineage>
</organism>
<dbReference type="GO" id="GO:0006433">
    <property type="term" value="P:prolyl-tRNA aminoacylation"/>
    <property type="evidence" value="ECO:0007669"/>
    <property type="project" value="InterPro"/>
</dbReference>
<evidence type="ECO:0000256" key="3">
    <source>
        <dbReference type="ARBA" id="ARBA00022598"/>
    </source>
</evidence>
<dbReference type="EMBL" id="MHOM01000028">
    <property type="protein sequence ID" value="OGZ63954.1"/>
    <property type="molecule type" value="Genomic_DNA"/>
</dbReference>
<evidence type="ECO:0000256" key="9">
    <source>
        <dbReference type="ARBA" id="ARBA00047671"/>
    </source>
</evidence>
<proteinExistence type="predicted"/>
<evidence type="ECO:0000313" key="11">
    <source>
        <dbReference type="EMBL" id="OGZ63954.1"/>
    </source>
</evidence>
<feature type="domain" description="Aminoacyl-transfer RNA synthetases class-II family profile" evidence="10">
    <location>
        <begin position="38"/>
        <end position="317"/>
    </location>
</feature>
<evidence type="ECO:0000256" key="2">
    <source>
        <dbReference type="ARBA" id="ARBA00019110"/>
    </source>
</evidence>
<evidence type="ECO:0000313" key="12">
    <source>
        <dbReference type="Proteomes" id="UP000177190"/>
    </source>
</evidence>
<dbReference type="SUPFAM" id="SSF52954">
    <property type="entry name" value="Class II aaRS ABD-related"/>
    <property type="match status" value="1"/>
</dbReference>
<dbReference type="CDD" id="cd00861">
    <property type="entry name" value="ProRS_anticodon_short"/>
    <property type="match status" value="1"/>
</dbReference>
<dbReference type="Gene3D" id="3.30.930.10">
    <property type="entry name" value="Bira Bifunctional Protein, Domain 2"/>
    <property type="match status" value="1"/>
</dbReference>
<dbReference type="InterPro" id="IPR045864">
    <property type="entry name" value="aa-tRNA-synth_II/BPL/LPL"/>
</dbReference>